<sequence length="562" mass="62233">MKLQIFNFILLAVGTPVENLITCNVPDGKPTSIPQDCQVCLDTIVVTNDKSTWPTKKLALQEIKTLSIQADLPPSLQIPLKVETLEISGSIPENIEVKNITAKVLHFNRVCGTSSISFDDIKPDSVIFEYSKVNVSGISSDFLSMLSAFSSTLGETSLPNLKSAVSVCLDYCTFNAGKLFPALEKVHNLAFEFSNISGFDIPIIDVTGELEVLYNSNISSVNLSDLKQVHGNLRFVGRGEIQKVNLSSLTSAKKIEISTNITSLDLASNLTWKEESEFNVENFCEDYHSKFTTAGLKFKTHKDCETRCNRQITLTPENYPEIMDCKVARGLILDGNLFHGPVDLPNIQELVESLELVNFPHDVRFPSLKKVGEILYLIGNSNLAVTSFSDLEASSLEVLSSTSQQALEFNNLRLNNELVITNSSLAMISGINAKVLKKVTILNNPNLWELRLPNLSYVHNMTLVENPQLLYLEKTFPNLGKVAKSLHVEKSNIVNLKLSVESIQQDLILINNPALKKVEMPFLVKNSGSLVSKKNPKFSTVITGTESIEIMKGVDTIKFFNE</sequence>
<dbReference type="Proteomes" id="UP001165960">
    <property type="component" value="Unassembled WGS sequence"/>
</dbReference>
<organism evidence="1 2">
    <name type="scientific">Entomophthora muscae</name>
    <dbReference type="NCBI Taxonomy" id="34485"/>
    <lineage>
        <taxon>Eukaryota</taxon>
        <taxon>Fungi</taxon>
        <taxon>Fungi incertae sedis</taxon>
        <taxon>Zoopagomycota</taxon>
        <taxon>Entomophthoromycotina</taxon>
        <taxon>Entomophthoromycetes</taxon>
        <taxon>Entomophthorales</taxon>
        <taxon>Entomophthoraceae</taxon>
        <taxon>Entomophthora</taxon>
    </lineage>
</organism>
<proteinExistence type="predicted"/>
<reference evidence="1" key="1">
    <citation type="submission" date="2022-04" db="EMBL/GenBank/DDBJ databases">
        <title>Genome of the entomopathogenic fungus Entomophthora muscae.</title>
        <authorList>
            <person name="Elya C."/>
            <person name="Lovett B.R."/>
            <person name="Lee E."/>
            <person name="Macias A.M."/>
            <person name="Hajek A.E."/>
            <person name="De Bivort B.L."/>
            <person name="Kasson M.T."/>
            <person name="De Fine Licht H.H."/>
            <person name="Stajich J.E."/>
        </authorList>
    </citation>
    <scope>NUCLEOTIDE SEQUENCE</scope>
    <source>
        <strain evidence="1">Berkeley</strain>
    </source>
</reference>
<accession>A0ACC2UGS3</accession>
<comment type="caution">
    <text evidence="1">The sequence shown here is derived from an EMBL/GenBank/DDBJ whole genome shotgun (WGS) entry which is preliminary data.</text>
</comment>
<evidence type="ECO:0000313" key="1">
    <source>
        <dbReference type="EMBL" id="KAJ9086045.1"/>
    </source>
</evidence>
<gene>
    <name evidence="1" type="primary">ecm33_4</name>
    <name evidence="1" type="ORF">DSO57_1008274</name>
</gene>
<name>A0ACC2UGS3_9FUNG</name>
<evidence type="ECO:0000313" key="2">
    <source>
        <dbReference type="Proteomes" id="UP001165960"/>
    </source>
</evidence>
<protein>
    <submittedName>
        <fullName evidence="1">Cell wall protein Ecm33</fullName>
    </submittedName>
</protein>
<keyword evidence="2" id="KW-1185">Reference proteome</keyword>
<dbReference type="EMBL" id="QTSX02000735">
    <property type="protein sequence ID" value="KAJ9086045.1"/>
    <property type="molecule type" value="Genomic_DNA"/>
</dbReference>